<feature type="compositionally biased region" description="Basic and acidic residues" evidence="1">
    <location>
        <begin position="357"/>
        <end position="376"/>
    </location>
</feature>
<dbReference type="PROSITE" id="PS51257">
    <property type="entry name" value="PROKAR_LIPOPROTEIN"/>
    <property type="match status" value="1"/>
</dbReference>
<feature type="region of interest" description="Disordered" evidence="1">
    <location>
        <begin position="237"/>
        <end position="268"/>
    </location>
</feature>
<feature type="compositionally biased region" description="Low complexity" evidence="1">
    <location>
        <begin position="10"/>
        <end position="27"/>
    </location>
</feature>
<sequence length="376" mass="39738">MARLLTREASAFPSLPSSSSVGSSCTSDELKQQKQPMDLSCELLAGASNTSESKSIPCGSTQESVHSGRDSMAQQNQEITPVDPANLPLKRKRGRPRKHDYDNPSCQQHQRLEAVPAQACPIADSVHHSQVIPTRANSALTSSHGPNGLLGQAVCGTLDGTFDAGYLLTVRVANTGDVLKGLVFDPRLCIPVSAENDIAPLLAPVATPNGTSFSADEVPSETLVSVPVQAVPTSSAAPFKTVNQSPATSRLPRTAPQLSKNEAQVQASVPQTLPKSTLNDANQEPAPAASQQVVVDDAKAEDFPGLAAVNKETSQMILDVPSEDLSLKVIESLGVEQGMHQVKESSTSMVEASGANEKMHQTKESPGERVEAHYVR</sequence>
<dbReference type="InterPro" id="IPR045881">
    <property type="entry name" value="MNM1-like"/>
</dbReference>
<feature type="compositionally biased region" description="Polar residues" evidence="1">
    <location>
        <begin position="47"/>
        <end position="65"/>
    </location>
</feature>
<proteinExistence type="predicted"/>
<feature type="region of interest" description="Disordered" evidence="1">
    <location>
        <begin position="1"/>
        <end position="108"/>
    </location>
</feature>
<evidence type="ECO:0000256" key="1">
    <source>
        <dbReference type="SAM" id="MobiDB-lite"/>
    </source>
</evidence>
<accession>A0A9E7EP60</accession>
<feature type="compositionally biased region" description="Polar residues" evidence="1">
    <location>
        <begin position="256"/>
        <end position="268"/>
    </location>
</feature>
<protein>
    <submittedName>
        <fullName evidence="2">Mate efflux family protein</fullName>
    </submittedName>
</protein>
<dbReference type="OrthoDB" id="767328at2759"/>
<dbReference type="EMBL" id="CP097503">
    <property type="protein sequence ID" value="URD81174.1"/>
    <property type="molecule type" value="Genomic_DNA"/>
</dbReference>
<feature type="compositionally biased region" description="Polar residues" evidence="1">
    <location>
        <begin position="237"/>
        <end position="248"/>
    </location>
</feature>
<feature type="compositionally biased region" description="Basic residues" evidence="1">
    <location>
        <begin position="89"/>
        <end position="98"/>
    </location>
</feature>
<feature type="region of interest" description="Disordered" evidence="1">
    <location>
        <begin position="343"/>
        <end position="376"/>
    </location>
</feature>
<name>A0A9E7EP60_9LILI</name>
<gene>
    <name evidence="2" type="ORF">MUK42_05076</name>
</gene>
<dbReference type="PANTHER" id="PTHR34682">
    <property type="entry name" value="AT HOOK MOTIF-CONTAINING PROTEIN"/>
    <property type="match status" value="1"/>
</dbReference>
<dbReference type="AlphaFoldDB" id="A0A9E7EP60"/>
<reference evidence="2" key="1">
    <citation type="submission" date="2022-05" db="EMBL/GenBank/DDBJ databases">
        <title>The Musa troglodytarum L. genome provides insights into the mechanism of non-climacteric behaviour and enrichment of carotenoids.</title>
        <authorList>
            <person name="Wang J."/>
        </authorList>
    </citation>
    <scope>NUCLEOTIDE SEQUENCE</scope>
    <source>
        <tissue evidence="2">Leaf</tissue>
    </source>
</reference>
<evidence type="ECO:0000313" key="2">
    <source>
        <dbReference type="EMBL" id="URD81174.1"/>
    </source>
</evidence>
<evidence type="ECO:0000313" key="3">
    <source>
        <dbReference type="Proteomes" id="UP001055439"/>
    </source>
</evidence>
<dbReference type="PANTHER" id="PTHR34682:SF1">
    <property type="entry name" value="PROTEIN METABOLIC NETWORK MODULATOR 1"/>
    <property type="match status" value="1"/>
</dbReference>
<keyword evidence="3" id="KW-1185">Reference proteome</keyword>
<dbReference type="Proteomes" id="UP001055439">
    <property type="component" value="Chromosome 10"/>
</dbReference>
<organism evidence="2 3">
    <name type="scientific">Musa troglodytarum</name>
    <name type="common">fe'i banana</name>
    <dbReference type="NCBI Taxonomy" id="320322"/>
    <lineage>
        <taxon>Eukaryota</taxon>
        <taxon>Viridiplantae</taxon>
        <taxon>Streptophyta</taxon>
        <taxon>Embryophyta</taxon>
        <taxon>Tracheophyta</taxon>
        <taxon>Spermatophyta</taxon>
        <taxon>Magnoliopsida</taxon>
        <taxon>Liliopsida</taxon>
        <taxon>Zingiberales</taxon>
        <taxon>Musaceae</taxon>
        <taxon>Musa</taxon>
    </lineage>
</organism>